<keyword evidence="2" id="KW-1185">Reference proteome</keyword>
<dbReference type="EMBL" id="VSRR010115671">
    <property type="protein sequence ID" value="MPC98807.1"/>
    <property type="molecule type" value="Genomic_DNA"/>
</dbReference>
<dbReference type="AlphaFoldDB" id="A0A5B7K055"/>
<gene>
    <name evidence="1" type="ORF">E2C01_094190</name>
</gene>
<organism evidence="1 2">
    <name type="scientific">Portunus trituberculatus</name>
    <name type="common">Swimming crab</name>
    <name type="synonym">Neptunus trituberculatus</name>
    <dbReference type="NCBI Taxonomy" id="210409"/>
    <lineage>
        <taxon>Eukaryota</taxon>
        <taxon>Metazoa</taxon>
        <taxon>Ecdysozoa</taxon>
        <taxon>Arthropoda</taxon>
        <taxon>Crustacea</taxon>
        <taxon>Multicrustacea</taxon>
        <taxon>Malacostraca</taxon>
        <taxon>Eumalacostraca</taxon>
        <taxon>Eucarida</taxon>
        <taxon>Decapoda</taxon>
        <taxon>Pleocyemata</taxon>
        <taxon>Brachyura</taxon>
        <taxon>Eubrachyura</taxon>
        <taxon>Portunoidea</taxon>
        <taxon>Portunidae</taxon>
        <taxon>Portuninae</taxon>
        <taxon>Portunus</taxon>
    </lineage>
</organism>
<proteinExistence type="predicted"/>
<comment type="caution">
    <text evidence="1">The sequence shown here is derived from an EMBL/GenBank/DDBJ whole genome shotgun (WGS) entry which is preliminary data.</text>
</comment>
<sequence length="35" mass="3659">MVMSRQNVILSPAAHSSLTGVSGSLEASLPTFRLT</sequence>
<reference evidence="1 2" key="1">
    <citation type="submission" date="2019-05" db="EMBL/GenBank/DDBJ databases">
        <title>Another draft genome of Portunus trituberculatus and its Hox gene families provides insights of decapod evolution.</title>
        <authorList>
            <person name="Jeong J.-H."/>
            <person name="Song I."/>
            <person name="Kim S."/>
            <person name="Choi T."/>
            <person name="Kim D."/>
            <person name="Ryu S."/>
            <person name="Kim W."/>
        </authorList>
    </citation>
    <scope>NUCLEOTIDE SEQUENCE [LARGE SCALE GENOMIC DNA]</scope>
    <source>
        <tissue evidence="1">Muscle</tissue>
    </source>
</reference>
<name>A0A5B7K055_PORTR</name>
<evidence type="ECO:0000313" key="1">
    <source>
        <dbReference type="EMBL" id="MPC98807.1"/>
    </source>
</evidence>
<accession>A0A5B7K055</accession>
<protein>
    <submittedName>
        <fullName evidence="1">Uncharacterized protein</fullName>
    </submittedName>
</protein>
<evidence type="ECO:0000313" key="2">
    <source>
        <dbReference type="Proteomes" id="UP000324222"/>
    </source>
</evidence>
<dbReference type="Proteomes" id="UP000324222">
    <property type="component" value="Unassembled WGS sequence"/>
</dbReference>